<reference evidence="2 3" key="1">
    <citation type="submission" date="2023-02" db="EMBL/GenBank/DDBJ databases">
        <title>LHISI_Scaffold_Assembly.</title>
        <authorList>
            <person name="Stuart O.P."/>
            <person name="Cleave R."/>
            <person name="Magrath M.J.L."/>
            <person name="Mikheyev A.S."/>
        </authorList>
    </citation>
    <scope>NUCLEOTIDE SEQUENCE [LARGE SCALE GENOMIC DNA]</scope>
    <source>
        <strain evidence="2">Daus_M_001</strain>
        <tissue evidence="2">Leg muscle</tissue>
    </source>
</reference>
<feature type="region of interest" description="Disordered" evidence="1">
    <location>
        <begin position="306"/>
        <end position="337"/>
    </location>
</feature>
<organism evidence="2 3">
    <name type="scientific">Dryococelus australis</name>
    <dbReference type="NCBI Taxonomy" id="614101"/>
    <lineage>
        <taxon>Eukaryota</taxon>
        <taxon>Metazoa</taxon>
        <taxon>Ecdysozoa</taxon>
        <taxon>Arthropoda</taxon>
        <taxon>Hexapoda</taxon>
        <taxon>Insecta</taxon>
        <taxon>Pterygota</taxon>
        <taxon>Neoptera</taxon>
        <taxon>Polyneoptera</taxon>
        <taxon>Phasmatodea</taxon>
        <taxon>Verophasmatodea</taxon>
        <taxon>Anareolatae</taxon>
        <taxon>Phasmatidae</taxon>
        <taxon>Eurycanthinae</taxon>
        <taxon>Dryococelus</taxon>
    </lineage>
</organism>
<sequence length="493" mass="53390">MEPVSSTSTHFQRMHVPAGRDSVCRLVFPKVGITVQQHEAGVSGQLGGICSGAILMHAQRLRQPAEPVVRRPAKVTDARRYAAGLHRAVPDPHFTCRHTLRRRRPDHPELQDTGLLERKIVGKGFSPRSIVNVLNKVRLGRCHKFHNTRTNCWKDEDIWVLLVRLLASHRGKLGSIPIRVTPGFSHVRIVPGDATGRRVFAGISLLEHFTPVQSLALRGDWALGARGRVALSLPCFSATNSGKSPSRAQTRVSLLAVRVCVLASPKGTSACPSTISPPVVRKQKARVPSVQRKSVWTSFAVPEGSRRDHLRRRSRDPTGVNRGMEQRRNTAAGGNGRYPRKAGEITWGNLLFTKLARGRGSVVVRLPTSLLYGPVSIPGCDHSRIFACGNRAGRCRWSARFLGDLPFPLSLHSGAAHTTVTLIDSLDLAVKSRPNPSTPRSKDSDRPIGDVGAGANEAGNAGNDVLGATPEEVGDIAVATISTGVPEVITDVE</sequence>
<feature type="region of interest" description="Disordered" evidence="1">
    <location>
        <begin position="432"/>
        <end position="468"/>
    </location>
</feature>
<dbReference type="Proteomes" id="UP001159363">
    <property type="component" value="Chromosome X"/>
</dbReference>
<keyword evidence="3" id="KW-1185">Reference proteome</keyword>
<comment type="caution">
    <text evidence="2">The sequence shown here is derived from an EMBL/GenBank/DDBJ whole genome shotgun (WGS) entry which is preliminary data.</text>
</comment>
<name>A0ABQ9HPC7_9NEOP</name>
<feature type="compositionally biased region" description="Low complexity" evidence="1">
    <location>
        <begin position="453"/>
        <end position="463"/>
    </location>
</feature>
<protein>
    <submittedName>
        <fullName evidence="2">Uncharacterized protein</fullName>
    </submittedName>
</protein>
<evidence type="ECO:0000256" key="1">
    <source>
        <dbReference type="SAM" id="MobiDB-lite"/>
    </source>
</evidence>
<evidence type="ECO:0000313" key="3">
    <source>
        <dbReference type="Proteomes" id="UP001159363"/>
    </source>
</evidence>
<dbReference type="EMBL" id="JARBHB010000004">
    <property type="protein sequence ID" value="KAJ8885966.1"/>
    <property type="molecule type" value="Genomic_DNA"/>
</dbReference>
<evidence type="ECO:0000313" key="2">
    <source>
        <dbReference type="EMBL" id="KAJ8885966.1"/>
    </source>
</evidence>
<accession>A0ABQ9HPC7</accession>
<proteinExistence type="predicted"/>
<gene>
    <name evidence="2" type="ORF">PR048_012172</name>
</gene>